<dbReference type="AlphaFoldDB" id="A0A9E7K8Z5"/>
<evidence type="ECO:0000313" key="2">
    <source>
        <dbReference type="EMBL" id="URE08826.1"/>
    </source>
</evidence>
<dbReference type="EMBL" id="CP097508">
    <property type="protein sequence ID" value="URE08826.1"/>
    <property type="molecule type" value="Genomic_DNA"/>
</dbReference>
<name>A0A9E7K8Z5_9LILI</name>
<evidence type="ECO:0000313" key="3">
    <source>
        <dbReference type="Proteomes" id="UP001055439"/>
    </source>
</evidence>
<proteinExistence type="predicted"/>
<feature type="region of interest" description="Disordered" evidence="1">
    <location>
        <begin position="1"/>
        <end position="28"/>
    </location>
</feature>
<sequence length="97" mass="10298">MVAQKSTLPRLGRHARVEGRPRPRSPLHVSKLKSIGVPLNASAPSKCGNAMARAESSCFMSLGNILSKCSPYAKGRDGEDEGGWIGLLRLRALTGVA</sequence>
<accession>A0A9E7K8Z5</accession>
<evidence type="ECO:0000256" key="1">
    <source>
        <dbReference type="SAM" id="MobiDB-lite"/>
    </source>
</evidence>
<keyword evidence="3" id="KW-1185">Reference proteome</keyword>
<organism evidence="2 3">
    <name type="scientific">Musa troglodytarum</name>
    <name type="common">fe'i banana</name>
    <dbReference type="NCBI Taxonomy" id="320322"/>
    <lineage>
        <taxon>Eukaryota</taxon>
        <taxon>Viridiplantae</taxon>
        <taxon>Streptophyta</taxon>
        <taxon>Embryophyta</taxon>
        <taxon>Tracheophyta</taxon>
        <taxon>Spermatophyta</taxon>
        <taxon>Magnoliopsida</taxon>
        <taxon>Liliopsida</taxon>
        <taxon>Zingiberales</taxon>
        <taxon>Musaceae</taxon>
        <taxon>Musa</taxon>
    </lineage>
</organism>
<reference evidence="2" key="1">
    <citation type="submission" date="2022-05" db="EMBL/GenBank/DDBJ databases">
        <title>The Musa troglodytarum L. genome provides insights into the mechanism of non-climacteric behaviour and enrichment of carotenoids.</title>
        <authorList>
            <person name="Wang J."/>
        </authorList>
    </citation>
    <scope>NUCLEOTIDE SEQUENCE</scope>
    <source>
        <tissue evidence="2">Leaf</tissue>
    </source>
</reference>
<dbReference type="Proteomes" id="UP001055439">
    <property type="component" value="Chromosome 6"/>
</dbReference>
<protein>
    <submittedName>
        <fullName evidence="2">Uncharacterized protein</fullName>
    </submittedName>
</protein>
<gene>
    <name evidence="2" type="ORF">MUK42_35219</name>
</gene>